<dbReference type="RefSeq" id="WP_133534091.1">
    <property type="nucleotide sequence ID" value="NZ_SNXR01000019.1"/>
</dbReference>
<reference evidence="1 2" key="1">
    <citation type="submission" date="2019-03" db="EMBL/GenBank/DDBJ databases">
        <title>Genomic Encyclopedia of Archaeal and Bacterial Type Strains, Phase II (KMG-II): from individual species to whole genera.</title>
        <authorList>
            <person name="Goeker M."/>
        </authorList>
    </citation>
    <scope>NUCLEOTIDE SEQUENCE [LARGE SCALE GENOMIC DNA]</scope>
    <source>
        <strain evidence="1 2">DSM 25687</strain>
    </source>
</reference>
<accession>A0A4R6Q706</accession>
<name>A0A4R6Q706_9FLAO</name>
<keyword evidence="2" id="KW-1185">Reference proteome</keyword>
<dbReference type="AlphaFoldDB" id="A0A4R6Q706"/>
<dbReference type="Proteomes" id="UP000295260">
    <property type="component" value="Unassembled WGS sequence"/>
</dbReference>
<gene>
    <name evidence="1" type="ORF">BC748_2913</name>
</gene>
<dbReference type="OrthoDB" id="1122566at2"/>
<organism evidence="1 2">
    <name type="scientific">Flavobacterium dankookense</name>
    <dbReference type="NCBI Taxonomy" id="706186"/>
    <lineage>
        <taxon>Bacteria</taxon>
        <taxon>Pseudomonadati</taxon>
        <taxon>Bacteroidota</taxon>
        <taxon>Flavobacteriia</taxon>
        <taxon>Flavobacteriales</taxon>
        <taxon>Flavobacteriaceae</taxon>
        <taxon>Flavobacterium</taxon>
    </lineage>
</organism>
<evidence type="ECO:0000313" key="1">
    <source>
        <dbReference type="EMBL" id="TDP57393.1"/>
    </source>
</evidence>
<protein>
    <submittedName>
        <fullName evidence="1">Uncharacterized protein</fullName>
    </submittedName>
</protein>
<comment type="caution">
    <text evidence="1">The sequence shown here is derived from an EMBL/GenBank/DDBJ whole genome shotgun (WGS) entry which is preliminary data.</text>
</comment>
<proteinExistence type="predicted"/>
<dbReference type="EMBL" id="SNXR01000019">
    <property type="protein sequence ID" value="TDP57393.1"/>
    <property type="molecule type" value="Genomic_DNA"/>
</dbReference>
<evidence type="ECO:0000313" key="2">
    <source>
        <dbReference type="Proteomes" id="UP000295260"/>
    </source>
</evidence>
<sequence>MSTIELKNLVISKISEINDEAFLAAINTILDSKSESVEDYNLDLKKSEDDIAHENVATHNQFLEKIAQWKKR</sequence>